<proteinExistence type="predicted"/>
<dbReference type="InterPro" id="IPR002575">
    <property type="entry name" value="Aminoglycoside_PTrfase"/>
</dbReference>
<dbReference type="InterPro" id="IPR051678">
    <property type="entry name" value="AGP_Transferase"/>
</dbReference>
<dbReference type="PANTHER" id="PTHR21310:SF42">
    <property type="entry name" value="BIFUNCTIONAL AAC_APH"/>
    <property type="match status" value="1"/>
</dbReference>
<evidence type="ECO:0000313" key="3">
    <source>
        <dbReference type="Proteomes" id="UP001501079"/>
    </source>
</evidence>
<dbReference type="SUPFAM" id="SSF56112">
    <property type="entry name" value="Protein kinase-like (PK-like)"/>
    <property type="match status" value="1"/>
</dbReference>
<reference evidence="3" key="1">
    <citation type="journal article" date="2019" name="Int. J. Syst. Evol. Microbiol.">
        <title>The Global Catalogue of Microorganisms (GCM) 10K type strain sequencing project: providing services to taxonomists for standard genome sequencing and annotation.</title>
        <authorList>
            <consortium name="The Broad Institute Genomics Platform"/>
            <consortium name="The Broad Institute Genome Sequencing Center for Infectious Disease"/>
            <person name="Wu L."/>
            <person name="Ma J."/>
        </authorList>
    </citation>
    <scope>NUCLEOTIDE SEQUENCE [LARGE SCALE GENOMIC DNA]</scope>
    <source>
        <strain evidence="3">JCM 17591</strain>
    </source>
</reference>
<name>A0ABP8A8W2_9MICO</name>
<evidence type="ECO:0000259" key="1">
    <source>
        <dbReference type="Pfam" id="PF01636"/>
    </source>
</evidence>
<gene>
    <name evidence="2" type="ORF">GCM10022287_32780</name>
</gene>
<dbReference type="CDD" id="cd05155">
    <property type="entry name" value="APH_ChoK_like_1"/>
    <property type="match status" value="1"/>
</dbReference>
<dbReference type="InterPro" id="IPR011009">
    <property type="entry name" value="Kinase-like_dom_sf"/>
</dbReference>
<dbReference type="PANTHER" id="PTHR21310">
    <property type="entry name" value="AMINOGLYCOSIDE PHOSPHOTRANSFERASE-RELATED-RELATED"/>
    <property type="match status" value="1"/>
</dbReference>
<sequence>MVMAKMHAHQIDVTDDDARRLVATQFPQWAHESVRRVPSYGTTNAMFKLGADKVVRLPFIPGDGVGVPVETAILERIGDELPVAVPRVLATGRPDERYPYTWNVLSWVEGEMPVPEALVDAAGLADDLIDVLARLRELPTEGVRVAQRGGTLAPLADPVHDTMSELDGEFDTDALHRLWDDALGAPLWPGDPVWLHADLLPSNLLVDGRGRLAGLIDWAAAGVGDPSCELLAAWNVFPAESRALFRERLEARLGLDDATWRRGRGWAISQAVLALPYYRATNAGMVEMATRALRALEQESV</sequence>
<dbReference type="EMBL" id="BAABBW010000005">
    <property type="protein sequence ID" value="GAA4179813.1"/>
    <property type="molecule type" value="Genomic_DNA"/>
</dbReference>
<comment type="caution">
    <text evidence="2">The sequence shown here is derived from an EMBL/GenBank/DDBJ whole genome shotgun (WGS) entry which is preliminary data.</text>
</comment>
<organism evidence="2 3">
    <name type="scientific">Gryllotalpicola koreensis</name>
    <dbReference type="NCBI Taxonomy" id="993086"/>
    <lineage>
        <taxon>Bacteria</taxon>
        <taxon>Bacillati</taxon>
        <taxon>Actinomycetota</taxon>
        <taxon>Actinomycetes</taxon>
        <taxon>Micrococcales</taxon>
        <taxon>Microbacteriaceae</taxon>
        <taxon>Gryllotalpicola</taxon>
    </lineage>
</organism>
<accession>A0ABP8A8W2</accession>
<dbReference type="Gene3D" id="3.90.1200.10">
    <property type="match status" value="1"/>
</dbReference>
<protein>
    <submittedName>
        <fullName evidence="2">Aminoglycoside phosphotransferase family protein</fullName>
    </submittedName>
</protein>
<feature type="domain" description="Aminoglycoside phosphotransferase" evidence="1">
    <location>
        <begin position="40"/>
        <end position="266"/>
    </location>
</feature>
<dbReference type="Pfam" id="PF01636">
    <property type="entry name" value="APH"/>
    <property type="match status" value="1"/>
</dbReference>
<evidence type="ECO:0000313" key="2">
    <source>
        <dbReference type="EMBL" id="GAA4179813.1"/>
    </source>
</evidence>
<dbReference type="Gene3D" id="3.30.200.20">
    <property type="entry name" value="Phosphorylase Kinase, domain 1"/>
    <property type="match status" value="1"/>
</dbReference>
<dbReference type="Proteomes" id="UP001501079">
    <property type="component" value="Unassembled WGS sequence"/>
</dbReference>
<keyword evidence="3" id="KW-1185">Reference proteome</keyword>